<proteinExistence type="predicted"/>
<name>A0ABR6CR12_9BACI</name>
<gene>
    <name evidence="1" type="ORF">HNP81_002758</name>
</gene>
<dbReference type="EMBL" id="JACJHX010000008">
    <property type="protein sequence ID" value="MBA9027468.1"/>
    <property type="molecule type" value="Genomic_DNA"/>
</dbReference>
<comment type="caution">
    <text evidence="1">The sequence shown here is derived from an EMBL/GenBank/DDBJ whole genome shotgun (WGS) entry which is preliminary data.</text>
</comment>
<protein>
    <submittedName>
        <fullName evidence="1">Uncharacterized protein</fullName>
    </submittedName>
</protein>
<accession>A0ABR6CR12</accession>
<dbReference type="Proteomes" id="UP000626697">
    <property type="component" value="Unassembled WGS sequence"/>
</dbReference>
<organism evidence="1 2">
    <name type="scientific">Peribacillus huizhouensis</name>
    <dbReference type="NCBI Taxonomy" id="1501239"/>
    <lineage>
        <taxon>Bacteria</taxon>
        <taxon>Bacillati</taxon>
        <taxon>Bacillota</taxon>
        <taxon>Bacilli</taxon>
        <taxon>Bacillales</taxon>
        <taxon>Bacillaceae</taxon>
        <taxon>Peribacillus</taxon>
    </lineage>
</organism>
<dbReference type="RefSeq" id="WP_182502936.1">
    <property type="nucleotide sequence ID" value="NZ_JACJHX010000008.1"/>
</dbReference>
<evidence type="ECO:0000313" key="1">
    <source>
        <dbReference type="EMBL" id="MBA9027468.1"/>
    </source>
</evidence>
<keyword evidence="2" id="KW-1185">Reference proteome</keyword>
<evidence type="ECO:0000313" key="2">
    <source>
        <dbReference type="Proteomes" id="UP000626697"/>
    </source>
</evidence>
<reference evidence="1 2" key="1">
    <citation type="submission" date="2020-08" db="EMBL/GenBank/DDBJ databases">
        <title>Genomic Encyclopedia of Type Strains, Phase IV (KMG-IV): sequencing the most valuable type-strain genomes for metagenomic binning, comparative biology and taxonomic classification.</title>
        <authorList>
            <person name="Goeker M."/>
        </authorList>
    </citation>
    <scope>NUCLEOTIDE SEQUENCE [LARGE SCALE GENOMIC DNA]</scope>
    <source>
        <strain evidence="1 2">DSM 105481</strain>
    </source>
</reference>
<sequence length="93" mass="10868">MKARYELTNMNITLSNVTLRDSVDSYVLFKAADENNNEVTIKLSHQQADFLEAEFTNLNRRRKGNDAEPILNDEPFEDESYNLFNGEFFIDQK</sequence>